<name>A0A418XDY1_9PSED</name>
<evidence type="ECO:0000259" key="2">
    <source>
        <dbReference type="Pfam" id="PF08327"/>
    </source>
</evidence>
<evidence type="ECO:0000313" key="3">
    <source>
        <dbReference type="EMBL" id="RJG10607.1"/>
    </source>
</evidence>
<dbReference type="InterPro" id="IPR013538">
    <property type="entry name" value="ASHA1/2-like_C"/>
</dbReference>
<comment type="caution">
    <text evidence="3">The sequence shown here is derived from an EMBL/GenBank/DDBJ whole genome shotgun (WGS) entry which is preliminary data.</text>
</comment>
<dbReference type="RefSeq" id="WP_119956316.1">
    <property type="nucleotide sequence ID" value="NZ_QYUR01000006.1"/>
</dbReference>
<dbReference type="SUPFAM" id="SSF55961">
    <property type="entry name" value="Bet v1-like"/>
    <property type="match status" value="1"/>
</dbReference>
<dbReference type="CDD" id="cd08900">
    <property type="entry name" value="SRPBCC_CalC_Aha1-like_7"/>
    <property type="match status" value="1"/>
</dbReference>
<dbReference type="Proteomes" id="UP000284021">
    <property type="component" value="Unassembled WGS sequence"/>
</dbReference>
<feature type="domain" description="Activator of Hsp90 ATPase homologue 1/2-like C-terminal" evidence="2">
    <location>
        <begin position="28"/>
        <end position="160"/>
    </location>
</feature>
<sequence length="165" mass="18355">MSAKKTNVSARRERSTHHATFVIERNYDASPAQVFAAWAEPAAKARWFVGPDEWEASDHELDFRVGGRESVSGCAAGGPVHEYDACYQDIVPDQRIVYSYDMHLNETRISVSLATVELKPAGSGTRLIFTEQAVFLDGIDNVAERERGTRDLLDNLGAELQRTRA</sequence>
<reference evidence="3 4" key="1">
    <citation type="submission" date="2018-09" db="EMBL/GenBank/DDBJ databases">
        <authorList>
            <person name="Zhu H."/>
        </authorList>
    </citation>
    <scope>NUCLEOTIDE SEQUENCE [LARGE SCALE GENOMIC DNA]</scope>
    <source>
        <strain evidence="3 4">K1S02-6</strain>
    </source>
</reference>
<dbReference type="AlphaFoldDB" id="A0A418XDY1"/>
<gene>
    <name evidence="3" type="ORF">D3879_21795</name>
</gene>
<comment type="similarity">
    <text evidence="1">Belongs to the AHA1 family.</text>
</comment>
<dbReference type="EMBL" id="QYUR01000006">
    <property type="protein sequence ID" value="RJG10607.1"/>
    <property type="molecule type" value="Genomic_DNA"/>
</dbReference>
<evidence type="ECO:0000256" key="1">
    <source>
        <dbReference type="ARBA" id="ARBA00006817"/>
    </source>
</evidence>
<keyword evidence="4" id="KW-1185">Reference proteome</keyword>
<protein>
    <submittedName>
        <fullName evidence="3">Polyketide cyclase</fullName>
    </submittedName>
</protein>
<dbReference type="Gene3D" id="3.30.530.20">
    <property type="match status" value="1"/>
</dbReference>
<dbReference type="OrthoDB" id="9805228at2"/>
<proteinExistence type="inferred from homology"/>
<organism evidence="3 4">
    <name type="scientific">Pseudomonas cavernicola</name>
    <dbReference type="NCBI Taxonomy" id="2320866"/>
    <lineage>
        <taxon>Bacteria</taxon>
        <taxon>Pseudomonadati</taxon>
        <taxon>Pseudomonadota</taxon>
        <taxon>Gammaproteobacteria</taxon>
        <taxon>Pseudomonadales</taxon>
        <taxon>Pseudomonadaceae</taxon>
        <taxon>Pseudomonas</taxon>
    </lineage>
</organism>
<dbReference type="Pfam" id="PF08327">
    <property type="entry name" value="AHSA1"/>
    <property type="match status" value="1"/>
</dbReference>
<accession>A0A418XDY1</accession>
<evidence type="ECO:0000313" key="4">
    <source>
        <dbReference type="Proteomes" id="UP000284021"/>
    </source>
</evidence>
<dbReference type="InterPro" id="IPR023393">
    <property type="entry name" value="START-like_dom_sf"/>
</dbReference>